<dbReference type="Pfam" id="PF00593">
    <property type="entry name" value="TonB_dep_Rec_b-barrel"/>
    <property type="match status" value="1"/>
</dbReference>
<feature type="transmembrane region" description="Helical" evidence="1">
    <location>
        <begin position="7"/>
        <end position="28"/>
    </location>
</feature>
<sequence length="1052" mass="117999">MKQKKTIFLVGTFLWKFLSIVCFCSWSLTLSAQQVNVAGVVSDDKGEPLPGASVLVKGTTRGVMTDVDGSFSITVLPKDVLEISFLGYQIHSVAVGNQKRINISLQPNPNELDEVTVVAFGKQKKESVISSISTVNVKDLKVPSSNLTTAFAGRVAGLISYQQSGEPGQDNANFFIRGITTFGADAKKDPLILIDGMELSTDDLARLNTDDIASFSIMKDAMATALYGARGANGVILVTTKEGREGKVQVNVRLENSFSSPTNKVATADPVTFMRMHNEAVLTRNPDGIPLYLSEQIRMTELGTHPDIFPATDWYKTMFNDVISNQRANMSISGGGKVARYYVAANITQDNGNLRVDRRNDFNTNISLTKYAVRANVNINVTTTTELVVRISSAFDEYTGPIEGGTDMYRKVIQANPVYFKPYYEPDEQYAYAKHVLFGNYGNGNYLNPYADALRGYKDYSKNMTLTQFEVKQNLDMLTKGLTFRAMVDMNRFSEFTVTRAYKPFYYNISSYDLMDNSYALWRLNPNEGNEYISYNPGQRNINTVFYLESVLEYNKTVSDKHSLNGMFVYTMRQQKNGLADNLQLSLPNRNLGISGRMAYNYDTRYFGEFNFGYNGSERFSKKHRWGFFPSVGAAWMLSNEGFFESLKEVISQFKIKGTYGVVGNDAIGSNNDRFYYMAQVDMAADKPTYWGGGHSMAGNSNRAGIDVLRYANDEIGWEKSYKTNIGTEIAFVNGLSANIDLFHEKRTNILLSRTIPQTMGIIPAVKANLGAARGQGIDMELNYEKIINKDFWINGRGTFTYATSKVLDWEEPDYSTSPWLSRVGYNINQTWGYVAERLFVDELEVANSPQQFGNVMGGDIKYRDINGDGKISELDQVPIGYPTVPEINYGFGLSLGYKNLDASFFFQGSGRQSFWLDMNGITPFIDSNSDDGKIGQNAVLQTIADNYWSENNRNPYAFWPRLANYSVSNNTQTSTWFMQDATFLRLKTVELGYTLPQVLIRKLYMTNFRVYLSGTNLLCWSAFKLWDPEMAGNGLGYPLQRVINVGLTIGF</sequence>
<dbReference type="InterPro" id="IPR000531">
    <property type="entry name" value="Beta-barrel_TonB"/>
</dbReference>
<evidence type="ECO:0000313" key="4">
    <source>
        <dbReference type="EMBL" id="KAA6341908.1"/>
    </source>
</evidence>
<dbReference type="InterPro" id="IPR037066">
    <property type="entry name" value="Plug_dom_sf"/>
</dbReference>
<dbReference type="Pfam" id="PF07715">
    <property type="entry name" value="Plug"/>
    <property type="match status" value="1"/>
</dbReference>
<dbReference type="PROSITE" id="PS52016">
    <property type="entry name" value="TONB_DEPENDENT_REC_3"/>
    <property type="match status" value="1"/>
</dbReference>
<dbReference type="InterPro" id="IPR008969">
    <property type="entry name" value="CarboxyPept-like_regulatory"/>
</dbReference>
<comment type="caution">
    <text evidence="4">The sequence shown here is derived from an EMBL/GenBank/DDBJ whole genome shotgun (WGS) entry which is preliminary data.</text>
</comment>
<organism evidence="4">
    <name type="scientific">termite gut metagenome</name>
    <dbReference type="NCBI Taxonomy" id="433724"/>
    <lineage>
        <taxon>unclassified sequences</taxon>
        <taxon>metagenomes</taxon>
        <taxon>organismal metagenomes</taxon>
    </lineage>
</organism>
<dbReference type="InterPro" id="IPR012910">
    <property type="entry name" value="Plug_dom"/>
</dbReference>
<dbReference type="Pfam" id="PF13715">
    <property type="entry name" value="CarbopepD_reg_2"/>
    <property type="match status" value="1"/>
</dbReference>
<accession>A0A5J4S7U1</accession>
<evidence type="ECO:0000256" key="1">
    <source>
        <dbReference type="SAM" id="Phobius"/>
    </source>
</evidence>
<dbReference type="InterPro" id="IPR023996">
    <property type="entry name" value="TonB-dep_OMP_SusC/RagA"/>
</dbReference>
<dbReference type="NCBIfam" id="TIGR04056">
    <property type="entry name" value="OMP_RagA_SusC"/>
    <property type="match status" value="1"/>
</dbReference>
<keyword evidence="1" id="KW-0472">Membrane</keyword>
<dbReference type="Gene3D" id="2.170.130.10">
    <property type="entry name" value="TonB-dependent receptor, plug domain"/>
    <property type="match status" value="1"/>
</dbReference>
<evidence type="ECO:0000259" key="2">
    <source>
        <dbReference type="Pfam" id="PF00593"/>
    </source>
</evidence>
<keyword evidence="1" id="KW-0812">Transmembrane</keyword>
<dbReference type="Gene3D" id="2.60.40.1120">
    <property type="entry name" value="Carboxypeptidase-like, regulatory domain"/>
    <property type="match status" value="1"/>
</dbReference>
<dbReference type="AlphaFoldDB" id="A0A5J4S7U1"/>
<feature type="domain" description="TonB-dependent receptor plug" evidence="3">
    <location>
        <begin position="125"/>
        <end position="235"/>
    </location>
</feature>
<feature type="domain" description="TonB-dependent receptor-like beta-barrel" evidence="2">
    <location>
        <begin position="439"/>
        <end position="835"/>
    </location>
</feature>
<proteinExistence type="predicted"/>
<dbReference type="NCBIfam" id="TIGR04057">
    <property type="entry name" value="SusC_RagA_signa"/>
    <property type="match status" value="1"/>
</dbReference>
<protein>
    <submittedName>
        <fullName evidence="4">TonB-dependent receptor SusC</fullName>
    </submittedName>
</protein>
<evidence type="ECO:0000259" key="3">
    <source>
        <dbReference type="Pfam" id="PF07715"/>
    </source>
</evidence>
<name>A0A5J4S7U1_9ZZZZ</name>
<keyword evidence="1" id="KW-1133">Transmembrane helix</keyword>
<dbReference type="SUPFAM" id="SSF49464">
    <property type="entry name" value="Carboxypeptidase regulatory domain-like"/>
    <property type="match status" value="1"/>
</dbReference>
<gene>
    <name evidence="4" type="ORF">EZS27_010322</name>
</gene>
<reference evidence="4" key="1">
    <citation type="submission" date="2019-03" db="EMBL/GenBank/DDBJ databases">
        <title>Single cell metagenomics reveals metabolic interactions within the superorganism composed of flagellate Streblomastix strix and complex community of Bacteroidetes bacteria on its surface.</title>
        <authorList>
            <person name="Treitli S.C."/>
            <person name="Kolisko M."/>
            <person name="Husnik F."/>
            <person name="Keeling P."/>
            <person name="Hampl V."/>
        </authorList>
    </citation>
    <scope>NUCLEOTIDE SEQUENCE</scope>
    <source>
        <strain evidence="4">STM</strain>
    </source>
</reference>
<dbReference type="SUPFAM" id="SSF56935">
    <property type="entry name" value="Porins"/>
    <property type="match status" value="1"/>
</dbReference>
<dbReference type="FunFam" id="2.170.130.10:FF:000003">
    <property type="entry name" value="SusC/RagA family TonB-linked outer membrane protein"/>
    <property type="match status" value="1"/>
</dbReference>
<dbReference type="InterPro" id="IPR039426">
    <property type="entry name" value="TonB-dep_rcpt-like"/>
</dbReference>
<dbReference type="FunFam" id="2.60.40.1120:FF:000003">
    <property type="entry name" value="Outer membrane protein Omp121"/>
    <property type="match status" value="1"/>
</dbReference>
<keyword evidence="4" id="KW-0675">Receptor</keyword>
<dbReference type="EMBL" id="SNRY01000358">
    <property type="protein sequence ID" value="KAA6341908.1"/>
    <property type="molecule type" value="Genomic_DNA"/>
</dbReference>
<dbReference type="InterPro" id="IPR023997">
    <property type="entry name" value="TonB-dep_OMP_SusC/RagA_CS"/>
</dbReference>